<protein>
    <recommendedName>
        <fullName evidence="6">Metapyrocatechase</fullName>
        <ecNumber evidence="5">1.13.11.2</ecNumber>
    </recommendedName>
    <alternativeName>
        <fullName evidence="14">CatO2ase</fullName>
    </alternativeName>
    <alternativeName>
        <fullName evidence="13">Catechol 2,3-dioxygenase</fullName>
    </alternativeName>
</protein>
<dbReference type="NCBIfam" id="TIGR03211">
    <property type="entry name" value="catechol_2_3"/>
    <property type="match status" value="1"/>
</dbReference>
<evidence type="ECO:0000256" key="14">
    <source>
        <dbReference type="ARBA" id="ARBA00031146"/>
    </source>
</evidence>
<dbReference type="GO" id="GO:0008198">
    <property type="term" value="F:ferrous iron binding"/>
    <property type="evidence" value="ECO:0007669"/>
    <property type="project" value="InterPro"/>
</dbReference>
<dbReference type="Proteomes" id="UP000531594">
    <property type="component" value="Unassembled WGS sequence"/>
</dbReference>
<evidence type="ECO:0000256" key="4">
    <source>
        <dbReference type="ARBA" id="ARBA00011881"/>
    </source>
</evidence>
<comment type="catalytic activity">
    <reaction evidence="1">
        <text>catechol + O2 = (2Z,4E)-2-hydroxy-6-oxohexa-2,4-dienoate + H(+)</text>
        <dbReference type="Rhea" id="RHEA:17337"/>
        <dbReference type="ChEBI" id="CHEBI:15378"/>
        <dbReference type="ChEBI" id="CHEBI:15379"/>
        <dbReference type="ChEBI" id="CHEBI:18135"/>
        <dbReference type="ChEBI" id="CHEBI:71198"/>
        <dbReference type="EC" id="1.13.11.2"/>
    </reaction>
</comment>
<accession>A0A7X0HNQ7</accession>
<dbReference type="InterPro" id="IPR037523">
    <property type="entry name" value="VOC_core"/>
</dbReference>
<name>A0A7X0HNQ7_9BACI</name>
<feature type="domain" description="VOC" evidence="16">
    <location>
        <begin position="5"/>
        <end position="119"/>
    </location>
</feature>
<evidence type="ECO:0000256" key="1">
    <source>
        <dbReference type="ARBA" id="ARBA00000163"/>
    </source>
</evidence>
<evidence type="ECO:0000259" key="16">
    <source>
        <dbReference type="PROSITE" id="PS51819"/>
    </source>
</evidence>
<dbReference type="Pfam" id="PF00903">
    <property type="entry name" value="Glyoxalase"/>
    <property type="match status" value="1"/>
</dbReference>
<evidence type="ECO:0000256" key="12">
    <source>
        <dbReference type="ARBA" id="ARBA00023004"/>
    </source>
</evidence>
<evidence type="ECO:0000256" key="13">
    <source>
        <dbReference type="ARBA" id="ARBA00030369"/>
    </source>
</evidence>
<evidence type="ECO:0000256" key="8">
    <source>
        <dbReference type="ARBA" id="ARBA00022737"/>
    </source>
</evidence>
<dbReference type="InterPro" id="IPR029068">
    <property type="entry name" value="Glyas_Bleomycin-R_OHBP_Dase"/>
</dbReference>
<evidence type="ECO:0000256" key="5">
    <source>
        <dbReference type="ARBA" id="ARBA00013117"/>
    </source>
</evidence>
<dbReference type="PROSITE" id="PS00082">
    <property type="entry name" value="EXTRADIOL_DIOXYGENAS"/>
    <property type="match status" value="1"/>
</dbReference>
<comment type="cofactor">
    <cofactor evidence="2 15">
        <name>Fe(2+)</name>
        <dbReference type="ChEBI" id="CHEBI:29033"/>
    </cofactor>
</comment>
<evidence type="ECO:0000256" key="11">
    <source>
        <dbReference type="ARBA" id="ARBA00023002"/>
    </source>
</evidence>
<proteinExistence type="inferred from homology"/>
<evidence type="ECO:0000256" key="2">
    <source>
        <dbReference type="ARBA" id="ARBA00001954"/>
    </source>
</evidence>
<evidence type="ECO:0000256" key="15">
    <source>
        <dbReference type="RuleBase" id="RU000683"/>
    </source>
</evidence>
<evidence type="ECO:0000256" key="6">
    <source>
        <dbReference type="ARBA" id="ARBA00022190"/>
    </source>
</evidence>
<dbReference type="EC" id="1.13.11.2" evidence="5"/>
<feature type="domain" description="VOC" evidence="16">
    <location>
        <begin position="146"/>
        <end position="265"/>
    </location>
</feature>
<evidence type="ECO:0000256" key="7">
    <source>
        <dbReference type="ARBA" id="ARBA00022723"/>
    </source>
</evidence>
<dbReference type="AlphaFoldDB" id="A0A7X0HNQ7"/>
<keyword evidence="12 15" id="KW-0408">Iron</keyword>
<evidence type="ECO:0000256" key="9">
    <source>
        <dbReference type="ARBA" id="ARBA00022797"/>
    </source>
</evidence>
<dbReference type="SUPFAM" id="SSF54593">
    <property type="entry name" value="Glyoxalase/Bleomycin resistance protein/Dihydroxybiphenyl dioxygenase"/>
    <property type="match status" value="1"/>
</dbReference>
<dbReference type="PANTHER" id="PTHR21366">
    <property type="entry name" value="GLYOXALASE FAMILY PROTEIN"/>
    <property type="match status" value="1"/>
</dbReference>
<dbReference type="EMBL" id="JACHGK010000002">
    <property type="protein sequence ID" value="MBB6444063.1"/>
    <property type="molecule type" value="Genomic_DNA"/>
</dbReference>
<comment type="caution">
    <text evidence="17">The sequence shown here is derived from an EMBL/GenBank/DDBJ whole genome shotgun (WGS) entry which is preliminary data.</text>
</comment>
<keyword evidence="9 15" id="KW-0058">Aromatic hydrocarbons catabolism</keyword>
<organism evidence="17 18">
    <name type="scientific">Bacillus benzoevorans</name>
    <dbReference type="NCBI Taxonomy" id="1456"/>
    <lineage>
        <taxon>Bacteria</taxon>
        <taxon>Bacillati</taxon>
        <taxon>Bacillota</taxon>
        <taxon>Bacilli</taxon>
        <taxon>Bacillales</taxon>
        <taxon>Bacillaceae</taxon>
        <taxon>Bacillus</taxon>
    </lineage>
</organism>
<dbReference type="InterPro" id="IPR017624">
    <property type="entry name" value="Catechol_2-3_dOase"/>
</dbReference>
<dbReference type="Gene3D" id="3.10.180.10">
    <property type="entry name" value="2,3-Dihydroxybiphenyl 1,2-Dioxygenase, domain 1"/>
    <property type="match status" value="2"/>
</dbReference>
<keyword evidence="18" id="KW-1185">Reference proteome</keyword>
<evidence type="ECO:0000256" key="10">
    <source>
        <dbReference type="ARBA" id="ARBA00022964"/>
    </source>
</evidence>
<comment type="similarity">
    <text evidence="3 15">Belongs to the extradiol ring-cleavage dioxygenase family.</text>
</comment>
<dbReference type="InterPro" id="IPR000486">
    <property type="entry name" value="Xdiol_ring_cleave_dOase_1/2"/>
</dbReference>
<comment type="subunit">
    <text evidence="4">Homotetramer.</text>
</comment>
<dbReference type="GO" id="GO:0018577">
    <property type="term" value="F:catechol 2,3-dioxygenase activity"/>
    <property type="evidence" value="ECO:0007669"/>
    <property type="project" value="UniProtKB-EC"/>
</dbReference>
<dbReference type="RefSeq" id="WP_184522788.1">
    <property type="nucleotide sequence ID" value="NZ_JACHGK010000002.1"/>
</dbReference>
<sequence>MTIMRLGRVQLRVPNWEESIEYYKNVIGLIETYRDENHVYLKAWDEHDHHSVILEKADSAGLDHLAFKVRFDEDLDTYEKKLNEYGVATERIPAGTRVAEGEAVRFQVPTGQYIELYSQIEKVGNGLPLVNPAPWPDGLVGMAPPRLDHLLIAGEDVEGTTKLLQEVFGFSMAERVVLEDGETPLATWLFVSNKAHDIAVIKGPNGGLHHIAFYLEEWSDIRKAADIIGKNNISLDKGPVRHGITRGTTIYFFDPSGNRNEVFCGGYIAYHDNPTITWTIDNVGEGISFFDKDPGERFTTVFS</sequence>
<evidence type="ECO:0000313" key="18">
    <source>
        <dbReference type="Proteomes" id="UP000531594"/>
    </source>
</evidence>
<dbReference type="InterPro" id="IPR004360">
    <property type="entry name" value="Glyas_Fos-R_dOase_dom"/>
</dbReference>
<keyword evidence="10 15" id="KW-0223">Dioxygenase</keyword>
<evidence type="ECO:0000256" key="3">
    <source>
        <dbReference type="ARBA" id="ARBA00008784"/>
    </source>
</evidence>
<dbReference type="InterPro" id="IPR050383">
    <property type="entry name" value="GlyoxalaseI/FosfomycinResist"/>
</dbReference>
<keyword evidence="7" id="KW-0479">Metal-binding</keyword>
<keyword evidence="8" id="KW-0677">Repeat</keyword>
<gene>
    <name evidence="17" type="ORF">HNR53_000671</name>
</gene>
<dbReference type="InterPro" id="IPR054560">
    <property type="entry name" value="XylE-like_N"/>
</dbReference>
<dbReference type="PROSITE" id="PS51819">
    <property type="entry name" value="VOC"/>
    <property type="match status" value="2"/>
</dbReference>
<evidence type="ECO:0000313" key="17">
    <source>
        <dbReference type="EMBL" id="MBB6444063.1"/>
    </source>
</evidence>
<reference evidence="17 18" key="1">
    <citation type="submission" date="2020-08" db="EMBL/GenBank/DDBJ databases">
        <title>Genomic Encyclopedia of Type Strains, Phase IV (KMG-IV): sequencing the most valuable type-strain genomes for metagenomic binning, comparative biology and taxonomic classification.</title>
        <authorList>
            <person name="Goeker M."/>
        </authorList>
    </citation>
    <scope>NUCLEOTIDE SEQUENCE [LARGE SCALE GENOMIC DNA]</scope>
    <source>
        <strain evidence="17 18">DSM 5391</strain>
    </source>
</reference>
<dbReference type="Pfam" id="PF22247">
    <property type="entry name" value="Diox-like_N"/>
    <property type="match status" value="1"/>
</dbReference>
<keyword evidence="11 15" id="KW-0560">Oxidoreductase</keyword>